<protein>
    <submittedName>
        <fullName evidence="5">HTH-type transcriptional regulator MalT</fullName>
    </submittedName>
</protein>
<accession>A0A455SA67</accession>
<dbReference type="GO" id="GO:0006355">
    <property type="term" value="P:regulation of DNA-templated transcription"/>
    <property type="evidence" value="ECO:0007669"/>
    <property type="project" value="InterPro"/>
</dbReference>
<feature type="domain" description="HTH luxR-type" evidence="4">
    <location>
        <begin position="996"/>
        <end position="1061"/>
    </location>
</feature>
<dbReference type="SUPFAM" id="SSF52540">
    <property type="entry name" value="P-loop containing nucleoside triphosphate hydrolases"/>
    <property type="match status" value="1"/>
</dbReference>
<reference evidence="5" key="1">
    <citation type="submission" date="2018-12" db="EMBL/GenBank/DDBJ databases">
        <title>Novel natural products biosynthetic potential of the class Ktedonobacteria.</title>
        <authorList>
            <person name="Zheng Y."/>
            <person name="Saitou A."/>
            <person name="Wang C.M."/>
            <person name="Toyoda A."/>
            <person name="Minakuchi Y."/>
            <person name="Sekiguchi Y."/>
            <person name="Ueda K."/>
            <person name="Takano H."/>
            <person name="Sakai Y."/>
            <person name="Yokota A."/>
            <person name="Yabe S."/>
        </authorList>
    </citation>
    <scope>NUCLEOTIDE SEQUENCE</scope>
    <source>
        <strain evidence="5">COM3</strain>
    </source>
</reference>
<keyword evidence="1" id="KW-0805">Transcription regulation</keyword>
<dbReference type="PRINTS" id="PR00038">
    <property type="entry name" value="HTHLUXR"/>
</dbReference>
<name>A0A455SA67_9CHLR</name>
<dbReference type="EMBL" id="AP019376">
    <property type="protein sequence ID" value="BBH85347.1"/>
    <property type="molecule type" value="Genomic_DNA"/>
</dbReference>
<dbReference type="CDD" id="cd06170">
    <property type="entry name" value="LuxR_C_like"/>
    <property type="match status" value="1"/>
</dbReference>
<dbReference type="PROSITE" id="PS50043">
    <property type="entry name" value="HTH_LUXR_2"/>
    <property type="match status" value="1"/>
</dbReference>
<dbReference type="Pfam" id="PF00196">
    <property type="entry name" value="GerE"/>
    <property type="match status" value="1"/>
</dbReference>
<dbReference type="PANTHER" id="PTHR44688">
    <property type="entry name" value="DNA-BINDING TRANSCRIPTIONAL ACTIVATOR DEVR_DOSR"/>
    <property type="match status" value="1"/>
</dbReference>
<dbReference type="Pfam" id="PF13191">
    <property type="entry name" value="AAA_16"/>
    <property type="match status" value="1"/>
</dbReference>
<dbReference type="GO" id="GO:0003677">
    <property type="term" value="F:DNA binding"/>
    <property type="evidence" value="ECO:0007669"/>
    <property type="project" value="UniProtKB-KW"/>
</dbReference>
<dbReference type="SUPFAM" id="SSF46894">
    <property type="entry name" value="C-terminal effector domain of the bipartite response regulators"/>
    <property type="match status" value="1"/>
</dbReference>
<dbReference type="PANTHER" id="PTHR44688:SF16">
    <property type="entry name" value="DNA-BINDING TRANSCRIPTIONAL ACTIVATOR DEVR_DOSR"/>
    <property type="match status" value="1"/>
</dbReference>
<dbReference type="InterPro" id="IPR036388">
    <property type="entry name" value="WH-like_DNA-bd_sf"/>
</dbReference>
<dbReference type="InterPro" id="IPR027417">
    <property type="entry name" value="P-loop_NTPase"/>
</dbReference>
<dbReference type="InterPro" id="IPR011990">
    <property type="entry name" value="TPR-like_helical_dom_sf"/>
</dbReference>
<dbReference type="PROSITE" id="PS00622">
    <property type="entry name" value="HTH_LUXR_1"/>
    <property type="match status" value="1"/>
</dbReference>
<dbReference type="Pfam" id="PF17874">
    <property type="entry name" value="TPR_MalT"/>
    <property type="match status" value="1"/>
</dbReference>
<dbReference type="InterPro" id="IPR041664">
    <property type="entry name" value="AAA_16"/>
</dbReference>
<dbReference type="Gene3D" id="3.40.50.300">
    <property type="entry name" value="P-loop containing nucleotide triphosphate hydrolases"/>
    <property type="match status" value="1"/>
</dbReference>
<dbReference type="SMART" id="SM00421">
    <property type="entry name" value="HTH_LUXR"/>
    <property type="match status" value="1"/>
</dbReference>
<dbReference type="InterPro" id="IPR016032">
    <property type="entry name" value="Sig_transdc_resp-reg_C-effctor"/>
</dbReference>
<sequence>MPKSAQYIISWQPEQAQYYLAGPEGTATCPLSLEGEAWQAWLGEHRAFAFHGRAGQINLLKEKRARGIEGYWYAYHRHGERMVKRYAGRSAQLNLERLEDLAALLAHNEKNKAQQEKKKRHALSISAGESAASLQEQTAFVSFADQTAAPPTSQFEPLFIPKLQLPPLQRSLLPRQRLQNLLDKSLEYRVTLVTGPAGFGKTTLINQWIATRSMRAGFPSVACITLDEGDNDPIRFWRYVIAACQRSRPGFGKEALELLLAQRLPPFKPLDRVPTVLLNELSQLERPVILVLDDFHVINAPAVIESFSFFIEHLPASVHVIILIRGDAPFPMARLRARNELLEIDPPHLGFSLEETGAFFEQELACTLSPGILRQIHERLEGWPTGLRLLARALHHSNSELEIEQVLEAFANSHWSVRDYFLNEVLPALPEEQRIFLLQTSILPRMTAGLCDAITNRTNSAQLLASLRESNLFLIPLDETGTWMRYLSLFASAMQQEARACLGDEQLRAISARASIRYEAHGLLIEATETALNAANFPRAASLVERLFERVWQDNALAQPEWYTLQSFLERLPGAELEHRPALCLCYAMTLLFKQMDAPGATRENKHIQSLLQMAEQQWRDANNTARLAEVFSFRALLTRQEGRVLQAVTWARQALHWLPQDALTWRNLALTTVGIGELLDGNLTHAREFAREALRLSELQGNPFSIRAAGGILSEAYLEQGELHYAAELFRQIQAEARAQEDRDDIAYMQSGLTQIEYQWNHLDAAERAAREMLEIGEQLSVEEFQALATVRLALIEYARGQSARAQQQLTIWLAHHQTPASPHDYQLVREVQATLARIQLAQGDLDAVERWFAEIEQREEILPRLQRQREQILYARLLLTRGEVVAAQELLEHLRISAIQTGHIYLGMQIQVVLILASLRQGAQANARKQLRELLAAARGSGYLRLFLDEGEELANLLRRLLPQLREKALSAYAQHILHAFASETQAHQPTPVAPLLLEPLSQQEQKVLRLLAAGNSNPSIARELVVSVNTVRTQVQSIYRKLNVHNRVEASAVARQLELL</sequence>
<organism evidence="5">
    <name type="scientific">Thermosporothrix sp. COM3</name>
    <dbReference type="NCBI Taxonomy" id="2490863"/>
    <lineage>
        <taxon>Bacteria</taxon>
        <taxon>Bacillati</taxon>
        <taxon>Chloroflexota</taxon>
        <taxon>Ktedonobacteria</taxon>
        <taxon>Ktedonobacterales</taxon>
        <taxon>Thermosporotrichaceae</taxon>
        <taxon>Thermosporothrix</taxon>
    </lineage>
</organism>
<keyword evidence="3" id="KW-0804">Transcription</keyword>
<dbReference type="SUPFAM" id="SSF48452">
    <property type="entry name" value="TPR-like"/>
    <property type="match status" value="1"/>
</dbReference>
<evidence type="ECO:0000256" key="1">
    <source>
        <dbReference type="ARBA" id="ARBA00023015"/>
    </source>
</evidence>
<proteinExistence type="predicted"/>
<dbReference type="InterPro" id="IPR059106">
    <property type="entry name" value="WHD_MalT"/>
</dbReference>
<keyword evidence="2" id="KW-0238">DNA-binding</keyword>
<evidence type="ECO:0000313" key="5">
    <source>
        <dbReference type="EMBL" id="BBH85347.1"/>
    </source>
</evidence>
<dbReference type="Gene3D" id="1.10.10.10">
    <property type="entry name" value="Winged helix-like DNA-binding domain superfamily/Winged helix DNA-binding domain"/>
    <property type="match status" value="1"/>
</dbReference>
<dbReference type="InterPro" id="IPR041617">
    <property type="entry name" value="TPR_MalT"/>
</dbReference>
<dbReference type="Pfam" id="PF25873">
    <property type="entry name" value="WHD_MalT"/>
    <property type="match status" value="1"/>
</dbReference>
<gene>
    <name evidence="5" type="primary">malT_2</name>
    <name evidence="5" type="ORF">KTC_00980</name>
</gene>
<dbReference type="InterPro" id="IPR000792">
    <property type="entry name" value="Tscrpt_reg_LuxR_C"/>
</dbReference>
<evidence type="ECO:0000256" key="2">
    <source>
        <dbReference type="ARBA" id="ARBA00023125"/>
    </source>
</evidence>
<dbReference type="AlphaFoldDB" id="A0A455SA67"/>
<evidence type="ECO:0000256" key="3">
    <source>
        <dbReference type="ARBA" id="ARBA00023163"/>
    </source>
</evidence>
<evidence type="ECO:0000259" key="4">
    <source>
        <dbReference type="PROSITE" id="PS50043"/>
    </source>
</evidence>
<dbReference type="Gene3D" id="1.25.40.10">
    <property type="entry name" value="Tetratricopeptide repeat domain"/>
    <property type="match status" value="1"/>
</dbReference>